<dbReference type="Proteomes" id="UP000765507">
    <property type="component" value="Unassembled WGS sequence"/>
</dbReference>
<accession>A0A8T1TBK4</accession>
<evidence type="ECO:0000313" key="1">
    <source>
        <dbReference type="EMBL" id="KAG6938459.1"/>
    </source>
</evidence>
<comment type="caution">
    <text evidence="1">The sequence shown here is derived from an EMBL/GenBank/DDBJ whole genome shotgun (WGS) entry which is preliminary data.</text>
</comment>
<dbReference type="OrthoDB" id="9905567at2759"/>
<dbReference type="PANTHER" id="PTHR46019">
    <property type="entry name" value="BPI FOLD-CONTAINING FAMILY B MEMBER 4-RELATED"/>
    <property type="match status" value="1"/>
</dbReference>
<dbReference type="InterPro" id="IPR051660">
    <property type="entry name" value="BPI_fold-BPI/LBP"/>
</dbReference>
<evidence type="ECO:0000313" key="2">
    <source>
        <dbReference type="Proteomes" id="UP000765507"/>
    </source>
</evidence>
<dbReference type="SUPFAM" id="SSF55394">
    <property type="entry name" value="Bactericidal permeability-increasing protein, BPI"/>
    <property type="match status" value="1"/>
</dbReference>
<feature type="non-terminal residue" evidence="1">
    <location>
        <position position="1"/>
    </location>
</feature>
<sequence length="122" mass="12624">NIRILNVLRPTLLKNTLGNLFPGVLCPLIDTVLNTVNSLLSTVNSVAPLGVVGNLQYTLASLPVVSNAAIKLDLNAVVEDLLGNRVDDPTCSAAAISLPLVVGSSSQLGLSVCLLSPVLKLL</sequence>
<protein>
    <submittedName>
        <fullName evidence="1">BPI fold containing family B, member 3</fullName>
    </submittedName>
</protein>
<dbReference type="InterPro" id="IPR017943">
    <property type="entry name" value="Bactericidal_perm-incr_a/b_dom"/>
</dbReference>
<reference evidence="1 2" key="1">
    <citation type="journal article" date="2020" name="G3 (Bethesda)">
        <title>Draft Genome of the Common Snapping Turtle, Chelydra serpentina, a Model for Phenotypic Plasticity in Reptiles.</title>
        <authorList>
            <person name="Das D."/>
            <person name="Singh S.K."/>
            <person name="Bierstedt J."/>
            <person name="Erickson A."/>
            <person name="Galli G.L.J."/>
            <person name="Crossley D.A. 2nd"/>
            <person name="Rhen T."/>
        </authorList>
    </citation>
    <scope>NUCLEOTIDE SEQUENCE [LARGE SCALE GENOMIC DNA]</scope>
    <source>
        <strain evidence="1">KW</strain>
    </source>
</reference>
<keyword evidence="2" id="KW-1185">Reference proteome</keyword>
<name>A0A8T1TBK4_CHESE</name>
<dbReference type="EMBL" id="JAHGAV010000017">
    <property type="protein sequence ID" value="KAG6938459.1"/>
    <property type="molecule type" value="Genomic_DNA"/>
</dbReference>
<proteinExistence type="predicted"/>
<feature type="non-terminal residue" evidence="1">
    <location>
        <position position="122"/>
    </location>
</feature>
<dbReference type="AlphaFoldDB" id="A0A8T1TBK4"/>
<organism evidence="1 2">
    <name type="scientific">Chelydra serpentina</name>
    <name type="common">Snapping turtle</name>
    <name type="synonym">Testudo serpentina</name>
    <dbReference type="NCBI Taxonomy" id="8475"/>
    <lineage>
        <taxon>Eukaryota</taxon>
        <taxon>Metazoa</taxon>
        <taxon>Chordata</taxon>
        <taxon>Craniata</taxon>
        <taxon>Vertebrata</taxon>
        <taxon>Euteleostomi</taxon>
        <taxon>Archelosauria</taxon>
        <taxon>Testudinata</taxon>
        <taxon>Testudines</taxon>
        <taxon>Cryptodira</taxon>
        <taxon>Durocryptodira</taxon>
        <taxon>Americhelydia</taxon>
        <taxon>Chelydroidea</taxon>
        <taxon>Chelydridae</taxon>
        <taxon>Chelydra</taxon>
    </lineage>
</organism>
<dbReference type="GO" id="GO:0008289">
    <property type="term" value="F:lipid binding"/>
    <property type="evidence" value="ECO:0007669"/>
    <property type="project" value="InterPro"/>
</dbReference>
<dbReference type="PANTHER" id="PTHR46019:SF4">
    <property type="entry name" value="BPI FOLD-CONTAINING FAMILY B MEMBER 4"/>
    <property type="match status" value="1"/>
</dbReference>
<gene>
    <name evidence="1" type="ORF">G0U57_005720</name>
</gene>